<proteinExistence type="predicted"/>
<gene>
    <name evidence="2" type="ORF">FLX08_05445</name>
</gene>
<dbReference type="AlphaFoldDB" id="A0A544Z2M8"/>
<name>A0A544Z2M8_9ACTN</name>
<organism evidence="2 3">
    <name type="scientific">Microbispora hainanensis</name>
    <dbReference type="NCBI Taxonomy" id="568844"/>
    <lineage>
        <taxon>Bacteria</taxon>
        <taxon>Bacillati</taxon>
        <taxon>Actinomycetota</taxon>
        <taxon>Actinomycetes</taxon>
        <taxon>Streptosporangiales</taxon>
        <taxon>Streptosporangiaceae</taxon>
        <taxon>Microbispora</taxon>
    </lineage>
</organism>
<dbReference type="EMBL" id="VIRM01000004">
    <property type="protein sequence ID" value="TQS23309.1"/>
    <property type="molecule type" value="Genomic_DNA"/>
</dbReference>
<evidence type="ECO:0000259" key="1">
    <source>
        <dbReference type="PROSITE" id="PS51725"/>
    </source>
</evidence>
<reference evidence="2 3" key="1">
    <citation type="submission" date="2019-07" db="EMBL/GenBank/DDBJ databases">
        <title>Microbispora hainanensis DSM 45428.</title>
        <authorList>
            <person name="Thawai C."/>
        </authorList>
    </citation>
    <scope>NUCLEOTIDE SEQUENCE [LARGE SCALE GENOMIC DNA]</scope>
    <source>
        <strain evidence="2 3">DSM 45428</strain>
    </source>
</reference>
<evidence type="ECO:0000313" key="3">
    <source>
        <dbReference type="Proteomes" id="UP000316541"/>
    </source>
</evidence>
<dbReference type="Pfam" id="PF03992">
    <property type="entry name" value="ABM"/>
    <property type="match status" value="1"/>
</dbReference>
<sequence length="101" mass="11916">MNEQVRVILWYRVPKEDVQPLADTYRQVSEQLVGTPGMLGNELLRSQVNETTLMVTSHWESQWHLDRWVHSSSHRHTSPLRPYLDTGRQHPYETFNVISAF</sequence>
<dbReference type="PROSITE" id="PS51725">
    <property type="entry name" value="ABM"/>
    <property type="match status" value="1"/>
</dbReference>
<comment type="caution">
    <text evidence="2">The sequence shown here is derived from an EMBL/GenBank/DDBJ whole genome shotgun (WGS) entry which is preliminary data.</text>
</comment>
<dbReference type="Proteomes" id="UP000316541">
    <property type="component" value="Unassembled WGS sequence"/>
</dbReference>
<feature type="domain" description="ABM" evidence="1">
    <location>
        <begin position="5"/>
        <end position="95"/>
    </location>
</feature>
<dbReference type="InterPro" id="IPR007138">
    <property type="entry name" value="ABM_dom"/>
</dbReference>
<keyword evidence="2" id="KW-0560">Oxidoreductase</keyword>
<keyword evidence="2" id="KW-0503">Monooxygenase</keyword>
<evidence type="ECO:0000313" key="2">
    <source>
        <dbReference type="EMBL" id="TQS23309.1"/>
    </source>
</evidence>
<dbReference type="RefSeq" id="WP_142617065.1">
    <property type="nucleotide sequence ID" value="NZ_VIRM01000004.1"/>
</dbReference>
<accession>A0A544Z2M8</accession>
<dbReference type="Gene3D" id="3.30.70.100">
    <property type="match status" value="1"/>
</dbReference>
<dbReference type="SUPFAM" id="SSF54909">
    <property type="entry name" value="Dimeric alpha+beta barrel"/>
    <property type="match status" value="1"/>
</dbReference>
<dbReference type="GO" id="GO:0004497">
    <property type="term" value="F:monooxygenase activity"/>
    <property type="evidence" value="ECO:0007669"/>
    <property type="project" value="UniProtKB-KW"/>
</dbReference>
<protein>
    <submittedName>
        <fullName evidence="2">Antibiotic biosynthesis monooxygenase</fullName>
    </submittedName>
</protein>
<dbReference type="InterPro" id="IPR011008">
    <property type="entry name" value="Dimeric_a/b-barrel"/>
</dbReference>